<keyword evidence="4" id="KW-0804">Transcription</keyword>
<dbReference type="AlphaFoldDB" id="A0A0D6P9I0"/>
<dbReference type="GO" id="GO:0003700">
    <property type="term" value="F:DNA-binding transcription factor activity"/>
    <property type="evidence" value="ECO:0007669"/>
    <property type="project" value="InterPro"/>
</dbReference>
<dbReference type="SUPFAM" id="SSF53850">
    <property type="entry name" value="Periplasmic binding protein-like II"/>
    <property type="match status" value="1"/>
</dbReference>
<dbReference type="InterPro" id="IPR000847">
    <property type="entry name" value="LysR_HTH_N"/>
</dbReference>
<dbReference type="Gene3D" id="1.10.10.10">
    <property type="entry name" value="Winged helix-like DNA-binding domain superfamily/Winged helix DNA-binding domain"/>
    <property type="match status" value="1"/>
</dbReference>
<dbReference type="InterPro" id="IPR036390">
    <property type="entry name" value="WH_DNA-bd_sf"/>
</dbReference>
<evidence type="ECO:0000259" key="5">
    <source>
        <dbReference type="PROSITE" id="PS50931"/>
    </source>
</evidence>
<comment type="caution">
    <text evidence="6">The sequence shown here is derived from an EMBL/GenBank/DDBJ whole genome shotgun (WGS) entry which is preliminary data.</text>
</comment>
<evidence type="ECO:0000313" key="6">
    <source>
        <dbReference type="EMBL" id="GAN78016.1"/>
    </source>
</evidence>
<dbReference type="InterPro" id="IPR005119">
    <property type="entry name" value="LysR_subst-bd"/>
</dbReference>
<dbReference type="OrthoDB" id="9794694at2"/>
<keyword evidence="7" id="KW-1185">Reference proteome</keyword>
<evidence type="ECO:0000256" key="2">
    <source>
        <dbReference type="ARBA" id="ARBA00023015"/>
    </source>
</evidence>
<gene>
    <name evidence="6" type="ORF">Asru_0572_06</name>
</gene>
<name>A0A0D6P9I0_9PROT</name>
<dbReference type="Pfam" id="PF00126">
    <property type="entry name" value="HTH_1"/>
    <property type="match status" value="1"/>
</dbReference>
<dbReference type="PANTHER" id="PTHR30537">
    <property type="entry name" value="HTH-TYPE TRANSCRIPTIONAL REGULATOR"/>
    <property type="match status" value="1"/>
</dbReference>
<dbReference type="PROSITE" id="PS50931">
    <property type="entry name" value="HTH_LYSR"/>
    <property type="match status" value="1"/>
</dbReference>
<dbReference type="RefSeq" id="WP_084623694.1">
    <property type="nucleotide sequence ID" value="NZ_BANB01000572.1"/>
</dbReference>
<dbReference type="InterPro" id="IPR058163">
    <property type="entry name" value="LysR-type_TF_proteobact-type"/>
</dbReference>
<dbReference type="CDD" id="cd08432">
    <property type="entry name" value="PBP2_GcdR_TrpI_HvrB_AmpR_like"/>
    <property type="match status" value="1"/>
</dbReference>
<evidence type="ECO:0000256" key="3">
    <source>
        <dbReference type="ARBA" id="ARBA00023125"/>
    </source>
</evidence>
<dbReference type="InterPro" id="IPR036388">
    <property type="entry name" value="WH-like_DNA-bd_sf"/>
</dbReference>
<proteinExistence type="inferred from homology"/>
<evidence type="ECO:0000256" key="1">
    <source>
        <dbReference type="ARBA" id="ARBA00009437"/>
    </source>
</evidence>
<evidence type="ECO:0000256" key="4">
    <source>
        <dbReference type="ARBA" id="ARBA00023163"/>
    </source>
</evidence>
<feature type="domain" description="HTH lysR-type" evidence="5">
    <location>
        <begin position="7"/>
        <end position="65"/>
    </location>
</feature>
<dbReference type="GO" id="GO:0006351">
    <property type="term" value="P:DNA-templated transcription"/>
    <property type="evidence" value="ECO:0007669"/>
    <property type="project" value="TreeGrafter"/>
</dbReference>
<keyword evidence="2" id="KW-0805">Transcription regulation</keyword>
<dbReference type="GO" id="GO:0043565">
    <property type="term" value="F:sequence-specific DNA binding"/>
    <property type="evidence" value="ECO:0007669"/>
    <property type="project" value="TreeGrafter"/>
</dbReference>
<comment type="similarity">
    <text evidence="1">Belongs to the LysR transcriptional regulatory family.</text>
</comment>
<dbReference type="PANTHER" id="PTHR30537:SF26">
    <property type="entry name" value="GLYCINE CLEAVAGE SYSTEM TRANSCRIPTIONAL ACTIVATOR"/>
    <property type="match status" value="1"/>
</dbReference>
<sequence length="310" mass="33623">MRAPQHLNSLRALEAAARHLSYVAAAVELCVTPAAVGQLIRGLEDSLGVNLFHRSRSGQARLVLTDTARTAVPDLQAGFDHLAIALERLRTANAYEIITVGVPRAFADKWLLPRINRFREQHSQYDLRVDTSASGQETPSGRAYIGVRYGQGQWNGWESVFLLDDPVFPVCHPKLVARKPPPVCAEDLRSVPLIHDASMASEIGFPSWRTWLKNAGIDGIDSERGIHIDDPAAVVAATVAGSGVALGRSALVAGDLAEGRLIRPFGPPLSHVFGYYAVHRPDHAGRAAVIAFRDWLIDEARTADGPSAQK</sequence>
<evidence type="ECO:0000313" key="7">
    <source>
        <dbReference type="Proteomes" id="UP000032680"/>
    </source>
</evidence>
<dbReference type="Proteomes" id="UP000032680">
    <property type="component" value="Unassembled WGS sequence"/>
</dbReference>
<keyword evidence="3" id="KW-0238">DNA-binding</keyword>
<accession>A0A0D6P9I0</accession>
<dbReference type="Pfam" id="PF03466">
    <property type="entry name" value="LysR_substrate"/>
    <property type="match status" value="1"/>
</dbReference>
<organism evidence="6 7">
    <name type="scientific">Acidisphaera rubrifaciens HS-AP3</name>
    <dbReference type="NCBI Taxonomy" id="1231350"/>
    <lineage>
        <taxon>Bacteria</taxon>
        <taxon>Pseudomonadati</taxon>
        <taxon>Pseudomonadota</taxon>
        <taxon>Alphaproteobacteria</taxon>
        <taxon>Acetobacterales</taxon>
        <taxon>Acetobacteraceae</taxon>
        <taxon>Acidisphaera</taxon>
    </lineage>
</organism>
<reference evidence="6 7" key="1">
    <citation type="submission" date="2012-11" db="EMBL/GenBank/DDBJ databases">
        <title>Whole genome sequence of Acidisphaera rubrifaciens HS-AP3.</title>
        <authorList>
            <person name="Azuma Y."/>
            <person name="Higashiura N."/>
            <person name="Hirakawa H."/>
            <person name="Matsushita K."/>
        </authorList>
    </citation>
    <scope>NUCLEOTIDE SEQUENCE [LARGE SCALE GENOMIC DNA]</scope>
    <source>
        <strain evidence="6 7">HS-AP3</strain>
    </source>
</reference>
<dbReference type="SUPFAM" id="SSF46785">
    <property type="entry name" value="Winged helix' DNA-binding domain"/>
    <property type="match status" value="1"/>
</dbReference>
<protein>
    <submittedName>
        <fullName evidence="6">Transcriptional regulator LysR</fullName>
    </submittedName>
</protein>
<dbReference type="Gene3D" id="3.40.190.10">
    <property type="entry name" value="Periplasmic binding protein-like II"/>
    <property type="match status" value="2"/>
</dbReference>
<dbReference type="EMBL" id="BANB01000572">
    <property type="protein sequence ID" value="GAN78016.1"/>
    <property type="molecule type" value="Genomic_DNA"/>
</dbReference>